<evidence type="ECO:0000313" key="3">
    <source>
        <dbReference type="Proteomes" id="UP000283269"/>
    </source>
</evidence>
<organism evidence="2 3">
    <name type="scientific">Psilocybe cyanescens</name>
    <dbReference type="NCBI Taxonomy" id="93625"/>
    <lineage>
        <taxon>Eukaryota</taxon>
        <taxon>Fungi</taxon>
        <taxon>Dikarya</taxon>
        <taxon>Basidiomycota</taxon>
        <taxon>Agaricomycotina</taxon>
        <taxon>Agaricomycetes</taxon>
        <taxon>Agaricomycetidae</taxon>
        <taxon>Agaricales</taxon>
        <taxon>Agaricineae</taxon>
        <taxon>Strophariaceae</taxon>
        <taxon>Psilocybe</taxon>
    </lineage>
</organism>
<evidence type="ECO:0000256" key="1">
    <source>
        <dbReference type="SAM" id="MobiDB-lite"/>
    </source>
</evidence>
<keyword evidence="3" id="KW-1185">Reference proteome</keyword>
<name>A0A409XE23_PSICY</name>
<dbReference type="InParanoid" id="A0A409XE23"/>
<dbReference type="AlphaFoldDB" id="A0A409XE23"/>
<dbReference type="EMBL" id="NHYD01001964">
    <property type="protein sequence ID" value="PPQ89022.1"/>
    <property type="molecule type" value="Genomic_DNA"/>
</dbReference>
<reference evidence="2 3" key="1">
    <citation type="journal article" date="2018" name="Evol. Lett.">
        <title>Horizontal gene cluster transfer increased hallucinogenic mushroom diversity.</title>
        <authorList>
            <person name="Reynolds H.T."/>
            <person name="Vijayakumar V."/>
            <person name="Gluck-Thaler E."/>
            <person name="Korotkin H.B."/>
            <person name="Matheny P.B."/>
            <person name="Slot J.C."/>
        </authorList>
    </citation>
    <scope>NUCLEOTIDE SEQUENCE [LARGE SCALE GENOMIC DNA]</scope>
    <source>
        <strain evidence="2 3">2631</strain>
    </source>
</reference>
<feature type="region of interest" description="Disordered" evidence="1">
    <location>
        <begin position="1"/>
        <end position="82"/>
    </location>
</feature>
<protein>
    <submittedName>
        <fullName evidence="2">Uncharacterized protein</fullName>
    </submittedName>
</protein>
<feature type="compositionally biased region" description="Basic and acidic residues" evidence="1">
    <location>
        <begin position="11"/>
        <end position="24"/>
    </location>
</feature>
<accession>A0A409XE23</accession>
<proteinExistence type="predicted"/>
<gene>
    <name evidence="2" type="ORF">CVT25_005202</name>
</gene>
<dbReference type="Proteomes" id="UP000283269">
    <property type="component" value="Unassembled WGS sequence"/>
</dbReference>
<feature type="compositionally biased region" description="Basic and acidic residues" evidence="1">
    <location>
        <begin position="35"/>
        <end position="50"/>
    </location>
</feature>
<evidence type="ECO:0000313" key="2">
    <source>
        <dbReference type="EMBL" id="PPQ89022.1"/>
    </source>
</evidence>
<sequence>MLLETEPSSRGGDDGAGKDDEGPAARDAAGLGTIELRDGRDGRDDEHPAAHDVAGLGTIECRGGNSSGKDSTGPAASHAAGS</sequence>
<comment type="caution">
    <text evidence="2">The sequence shown here is derived from an EMBL/GenBank/DDBJ whole genome shotgun (WGS) entry which is preliminary data.</text>
</comment>